<feature type="domain" description="N-acetyltransferase" evidence="2">
    <location>
        <begin position="1"/>
        <end position="141"/>
    </location>
</feature>
<dbReference type="AlphaFoldDB" id="A0A136Q1L1"/>
<evidence type="ECO:0000259" key="2">
    <source>
        <dbReference type="PROSITE" id="PS51186"/>
    </source>
</evidence>
<name>A0A136Q1L1_9FIRM</name>
<dbReference type="InterPro" id="IPR016181">
    <property type="entry name" value="Acyl_CoA_acyltransferase"/>
</dbReference>
<dbReference type="PROSITE" id="PS51186">
    <property type="entry name" value="GNAT"/>
    <property type="match status" value="1"/>
</dbReference>
<dbReference type="GO" id="GO:0008080">
    <property type="term" value="F:N-acetyltransferase activity"/>
    <property type="evidence" value="ECO:0007669"/>
    <property type="project" value="InterPro"/>
</dbReference>
<keyword evidence="4" id="KW-1185">Reference proteome</keyword>
<dbReference type="OrthoDB" id="9813917at2"/>
<dbReference type="EMBL" id="LSZW01000064">
    <property type="protein sequence ID" value="KXK64559.1"/>
    <property type="molecule type" value="Genomic_DNA"/>
</dbReference>
<protein>
    <submittedName>
        <fullName evidence="3">Acetyltransferase, GNAT family</fullName>
    </submittedName>
</protein>
<sequence length="151" mass="16931">MKIIGCAESGKKEYLELLLEADPSEEMIDRYLEDGTLFALEEKGTPAAVAVVAPAIGGACELKNLAVAAHLRGKGVGRRMVEYLFAFYRGKYRKMYVGTADIPCGCKDFYQKLGFRYTHTVDGFFTENYPEPLYENGALIENMAYFVKELK</sequence>
<dbReference type="CDD" id="cd04301">
    <property type="entry name" value="NAT_SF"/>
    <property type="match status" value="1"/>
</dbReference>
<evidence type="ECO:0000313" key="4">
    <source>
        <dbReference type="Proteomes" id="UP000070366"/>
    </source>
</evidence>
<dbReference type="STRING" id="626937.HMPREF3293_02638"/>
<reference evidence="4" key="1">
    <citation type="submission" date="2016-02" db="EMBL/GenBank/DDBJ databases">
        <authorList>
            <person name="Mitreva M."/>
            <person name="Pepin K.H."/>
            <person name="Mihindukulasuriya K.A."/>
            <person name="Fulton R."/>
            <person name="Fronick C."/>
            <person name="O'Laughlin M."/>
            <person name="Miner T."/>
            <person name="Herter B."/>
            <person name="Rosa B.A."/>
            <person name="Cordes M."/>
            <person name="Tomlinson C."/>
            <person name="Wollam A."/>
            <person name="Palsikar V.B."/>
            <person name="Mardis E.R."/>
            <person name="Wilson R.K."/>
        </authorList>
    </citation>
    <scope>NUCLEOTIDE SEQUENCE [LARGE SCALE GENOMIC DNA]</scope>
    <source>
        <strain evidence="4">DSM 22607</strain>
    </source>
</reference>
<dbReference type="SUPFAM" id="SSF55729">
    <property type="entry name" value="Acyl-CoA N-acyltransferases (Nat)"/>
    <property type="match status" value="1"/>
</dbReference>
<comment type="caution">
    <text evidence="3">The sequence shown here is derived from an EMBL/GenBank/DDBJ whole genome shotgun (WGS) entry which is preliminary data.</text>
</comment>
<gene>
    <name evidence="3" type="ORF">HMPREF3293_02638</name>
</gene>
<dbReference type="PATRIC" id="fig|626937.4.peg.2600"/>
<evidence type="ECO:0000256" key="1">
    <source>
        <dbReference type="ARBA" id="ARBA00022679"/>
    </source>
</evidence>
<dbReference type="InterPro" id="IPR000182">
    <property type="entry name" value="GNAT_dom"/>
</dbReference>
<keyword evidence="1 3" id="KW-0808">Transferase</keyword>
<evidence type="ECO:0000313" key="3">
    <source>
        <dbReference type="EMBL" id="KXK64559.1"/>
    </source>
</evidence>
<dbReference type="KEGG" id="cmiu:B1H56_00290"/>
<dbReference type="InterPro" id="IPR050769">
    <property type="entry name" value="NAT_camello-type"/>
</dbReference>
<dbReference type="Proteomes" id="UP000070366">
    <property type="component" value="Unassembled WGS sequence"/>
</dbReference>
<dbReference type="Pfam" id="PF13508">
    <property type="entry name" value="Acetyltransf_7"/>
    <property type="match status" value="1"/>
</dbReference>
<dbReference type="PANTHER" id="PTHR13947:SF37">
    <property type="entry name" value="LD18367P"/>
    <property type="match status" value="1"/>
</dbReference>
<dbReference type="Gene3D" id="3.40.630.30">
    <property type="match status" value="1"/>
</dbReference>
<organism evidence="3 4">
    <name type="scientific">Christensenella minuta</name>
    <dbReference type="NCBI Taxonomy" id="626937"/>
    <lineage>
        <taxon>Bacteria</taxon>
        <taxon>Bacillati</taxon>
        <taxon>Bacillota</taxon>
        <taxon>Clostridia</taxon>
        <taxon>Christensenellales</taxon>
        <taxon>Christensenellaceae</taxon>
        <taxon>Christensenella</taxon>
    </lineage>
</organism>
<dbReference type="RefSeq" id="WP_066523282.1">
    <property type="nucleotide sequence ID" value="NZ_CABMOF010000015.1"/>
</dbReference>
<accession>A0A136Q1L1</accession>
<proteinExistence type="predicted"/>
<dbReference type="PANTHER" id="PTHR13947">
    <property type="entry name" value="GNAT FAMILY N-ACETYLTRANSFERASE"/>
    <property type="match status" value="1"/>
</dbReference>